<sequence>MCVLFVVVDFGRERDEVQESNEKSSSKVSGKVRELDLAQSRVNDTLLRIDAIVEKSACIDGVTKALDVEDYESGASFVRTFLDTDVRYKDSGKDNEQRETLFECKRDEGDSLEEEGLQVYVSYLKNVISVRAKAEFEELVEMIGSNGNGNKVDFVGCLTNLFKDIVLAIEDNDAILRSLCGEDGIGAEPPCK</sequence>
<comment type="similarity">
    <text evidence="2">Belongs to the COG4 family.</text>
</comment>
<reference evidence="11 12" key="1">
    <citation type="journal article" date="2018" name="Mol. Plant">
        <title>The genome of Artemisia annua provides insight into the evolution of Asteraceae family and artemisinin biosynthesis.</title>
        <authorList>
            <person name="Shen Q."/>
            <person name="Zhang L."/>
            <person name="Liao Z."/>
            <person name="Wang S."/>
            <person name="Yan T."/>
            <person name="Shi P."/>
            <person name="Liu M."/>
            <person name="Fu X."/>
            <person name="Pan Q."/>
            <person name="Wang Y."/>
            <person name="Lv Z."/>
            <person name="Lu X."/>
            <person name="Zhang F."/>
            <person name="Jiang W."/>
            <person name="Ma Y."/>
            <person name="Chen M."/>
            <person name="Hao X."/>
            <person name="Li L."/>
            <person name="Tang Y."/>
            <person name="Lv G."/>
            <person name="Zhou Y."/>
            <person name="Sun X."/>
            <person name="Brodelius P.E."/>
            <person name="Rose J.K.C."/>
            <person name="Tang K."/>
        </authorList>
    </citation>
    <scope>NUCLEOTIDE SEQUENCE [LARGE SCALE GENOMIC DNA]</scope>
    <source>
        <strain evidence="12">cv. Huhao1</strain>
        <tissue evidence="11">Leaf</tissue>
    </source>
</reference>
<keyword evidence="4" id="KW-0813">Transport</keyword>
<dbReference type="InterPro" id="IPR048680">
    <property type="entry name" value="COG4_N"/>
</dbReference>
<feature type="domain" description="COG4 transport protein middle alpha-helical bundle" evidence="9">
    <location>
        <begin position="113"/>
        <end position="184"/>
    </location>
</feature>
<evidence type="ECO:0000259" key="10">
    <source>
        <dbReference type="Pfam" id="PF20663"/>
    </source>
</evidence>
<evidence type="ECO:0000313" key="11">
    <source>
        <dbReference type="EMBL" id="PWA54800.1"/>
    </source>
</evidence>
<dbReference type="AlphaFoldDB" id="A0A2U1M0R6"/>
<protein>
    <recommendedName>
        <fullName evidence="3">Conserved oligomeric Golgi complex subunit 4</fullName>
    </recommendedName>
    <alternativeName>
        <fullName evidence="8">Component of oligomeric Golgi complex 4</fullName>
    </alternativeName>
</protein>
<dbReference type="InterPro" id="IPR048682">
    <property type="entry name" value="COG4"/>
</dbReference>
<dbReference type="GO" id="GO:0015031">
    <property type="term" value="P:protein transport"/>
    <property type="evidence" value="ECO:0007669"/>
    <property type="project" value="UniProtKB-KW"/>
</dbReference>
<evidence type="ECO:0000256" key="2">
    <source>
        <dbReference type="ARBA" id="ARBA00009215"/>
    </source>
</evidence>
<dbReference type="Proteomes" id="UP000245207">
    <property type="component" value="Unassembled WGS sequence"/>
</dbReference>
<accession>A0A2U1M0R6</accession>
<dbReference type="InterPro" id="IPR013167">
    <property type="entry name" value="COG4_M"/>
</dbReference>
<dbReference type="EMBL" id="PKPP01006961">
    <property type="protein sequence ID" value="PWA54800.1"/>
    <property type="molecule type" value="Genomic_DNA"/>
</dbReference>
<dbReference type="GO" id="GO:0000139">
    <property type="term" value="C:Golgi membrane"/>
    <property type="evidence" value="ECO:0007669"/>
    <property type="project" value="UniProtKB-SubCell"/>
</dbReference>
<comment type="subcellular location">
    <subcellularLocation>
        <location evidence="1">Golgi apparatus membrane</location>
        <topology evidence="1">Peripheral membrane protein</topology>
    </subcellularLocation>
</comment>
<keyword evidence="5" id="KW-0653">Protein transport</keyword>
<dbReference type="OrthoDB" id="47059at2759"/>
<comment type="caution">
    <text evidence="11">The sequence shown here is derived from an EMBL/GenBank/DDBJ whole genome shotgun (WGS) entry which is preliminary data.</text>
</comment>
<dbReference type="PANTHER" id="PTHR24016">
    <property type="entry name" value="CONSERVED OLIGOMERIC GOLGI COMPLEX SUBUNIT 4"/>
    <property type="match status" value="1"/>
</dbReference>
<organism evidence="11 12">
    <name type="scientific">Artemisia annua</name>
    <name type="common">Sweet wormwood</name>
    <dbReference type="NCBI Taxonomy" id="35608"/>
    <lineage>
        <taxon>Eukaryota</taxon>
        <taxon>Viridiplantae</taxon>
        <taxon>Streptophyta</taxon>
        <taxon>Embryophyta</taxon>
        <taxon>Tracheophyta</taxon>
        <taxon>Spermatophyta</taxon>
        <taxon>Magnoliopsida</taxon>
        <taxon>eudicotyledons</taxon>
        <taxon>Gunneridae</taxon>
        <taxon>Pentapetalae</taxon>
        <taxon>asterids</taxon>
        <taxon>campanulids</taxon>
        <taxon>Asterales</taxon>
        <taxon>Asteraceae</taxon>
        <taxon>Asteroideae</taxon>
        <taxon>Anthemideae</taxon>
        <taxon>Artemisiinae</taxon>
        <taxon>Artemisia</taxon>
    </lineage>
</organism>
<evidence type="ECO:0000256" key="3">
    <source>
        <dbReference type="ARBA" id="ARBA00020975"/>
    </source>
</evidence>
<evidence type="ECO:0000256" key="4">
    <source>
        <dbReference type="ARBA" id="ARBA00022448"/>
    </source>
</evidence>
<dbReference type="Pfam" id="PF20663">
    <property type="entry name" value="COG4_N"/>
    <property type="match status" value="1"/>
</dbReference>
<evidence type="ECO:0000259" key="9">
    <source>
        <dbReference type="Pfam" id="PF08318"/>
    </source>
</evidence>
<keyword evidence="12" id="KW-1185">Reference proteome</keyword>
<dbReference type="PANTHER" id="PTHR24016:SF0">
    <property type="entry name" value="CONSERVED OLIGOMERIC GOLGI COMPLEX SUBUNIT 4"/>
    <property type="match status" value="1"/>
</dbReference>
<feature type="domain" description="Conserved oligomeric Golgi complex subunit 4 N-terminal" evidence="10">
    <location>
        <begin position="20"/>
        <end position="85"/>
    </location>
</feature>
<keyword evidence="6" id="KW-0333">Golgi apparatus</keyword>
<keyword evidence="7" id="KW-0472">Membrane</keyword>
<evidence type="ECO:0000256" key="5">
    <source>
        <dbReference type="ARBA" id="ARBA00022927"/>
    </source>
</evidence>
<dbReference type="STRING" id="35608.A0A2U1M0R6"/>
<dbReference type="Pfam" id="PF08318">
    <property type="entry name" value="COG4_m"/>
    <property type="match status" value="1"/>
</dbReference>
<gene>
    <name evidence="11" type="ORF">CTI12_AA390590</name>
</gene>
<evidence type="ECO:0000313" key="12">
    <source>
        <dbReference type="Proteomes" id="UP000245207"/>
    </source>
</evidence>
<evidence type="ECO:0000256" key="6">
    <source>
        <dbReference type="ARBA" id="ARBA00023034"/>
    </source>
</evidence>
<evidence type="ECO:0000256" key="1">
    <source>
        <dbReference type="ARBA" id="ARBA00004395"/>
    </source>
</evidence>
<name>A0A2U1M0R6_ARTAN</name>
<evidence type="ECO:0000256" key="7">
    <source>
        <dbReference type="ARBA" id="ARBA00023136"/>
    </source>
</evidence>
<evidence type="ECO:0000256" key="8">
    <source>
        <dbReference type="ARBA" id="ARBA00031340"/>
    </source>
</evidence>
<proteinExistence type="inferred from homology"/>